<dbReference type="AlphaFoldDB" id="A0A0F9HSY7"/>
<name>A0A0F9HSY7_9ZZZZ</name>
<dbReference type="InterPro" id="IPR008979">
    <property type="entry name" value="Galactose-bd-like_sf"/>
</dbReference>
<organism evidence="2">
    <name type="scientific">marine sediment metagenome</name>
    <dbReference type="NCBI Taxonomy" id="412755"/>
    <lineage>
        <taxon>unclassified sequences</taxon>
        <taxon>metagenomes</taxon>
        <taxon>ecological metagenomes</taxon>
    </lineage>
</organism>
<reference evidence="2" key="1">
    <citation type="journal article" date="2015" name="Nature">
        <title>Complex archaea that bridge the gap between prokaryotes and eukaryotes.</title>
        <authorList>
            <person name="Spang A."/>
            <person name="Saw J.H."/>
            <person name="Jorgensen S.L."/>
            <person name="Zaremba-Niedzwiedzka K."/>
            <person name="Martijn J."/>
            <person name="Lind A.E."/>
            <person name="van Eijk R."/>
            <person name="Schleper C."/>
            <person name="Guy L."/>
            <person name="Ettema T.J."/>
        </authorList>
    </citation>
    <scope>NUCLEOTIDE SEQUENCE</scope>
</reference>
<gene>
    <name evidence="2" type="ORF">LCGC14_1961120</name>
</gene>
<evidence type="ECO:0000256" key="1">
    <source>
        <dbReference type="SAM" id="MobiDB-lite"/>
    </source>
</evidence>
<sequence length="639" mass="69933">MEMNAWGVIGCRKRIDEIVDPAANAGSLIRVFEGSENVASFYATDADFDEEQHGTVTISGSGIEFGLEGGIVYPWDWTPGATETLFPDWVYGLGTNEVPDPGFEDNPTAPLQNGDAEQGDKSGWSTRGDVNLFEVINNPSNAYEGDYFFKIDPLKYHTGIKQTVKVYPGKRNQFTARLKEPGGLAKRFTFGASVESGFTTYGLNQSVYDGEVMVELGNVPSNGLGTPGGSSDGTWQLLQLDIEWGDEQEETTIFTQFDHHREVDGPEFWLDAVTMSGFGVGVGDWDCVGLQYVDTFEGSTDEPHDGARTLKLVMNGVSQPLGGAGIRLPVIFEEGAPFVAEVWVMTPTGGTPTVNFSARQADGDSVIDGVQEDLVANTWTKLELEFEPADGILNGFIVLAWDETTAGTLYVDDFEFRTGLPTATAGYIVKQHMDAITTRVGGDSALLWLNYDSITALVDSNGVDWPEELRIRVQRGQTMRQLLDQLNSWGYEWEIVWNPSIDESGASAYELKFYTKYTGTSGGAGQDNTIKLTKGKSFRQGRVRLRDPGANTFLGEGLSGSLLEKQDATLATNYGRKEGYLPQRDTEDGSTIESMIDHAIVESKNQKYGVKATLFERPLPVLDFSLGSKIDVDIPPQLP</sequence>
<dbReference type="SUPFAM" id="SSF49785">
    <property type="entry name" value="Galactose-binding domain-like"/>
    <property type="match status" value="1"/>
</dbReference>
<evidence type="ECO:0000313" key="2">
    <source>
        <dbReference type="EMBL" id="KKL84800.1"/>
    </source>
</evidence>
<feature type="non-terminal residue" evidence="2">
    <location>
        <position position="639"/>
    </location>
</feature>
<dbReference type="EMBL" id="LAZR01021599">
    <property type="protein sequence ID" value="KKL84800.1"/>
    <property type="molecule type" value="Genomic_DNA"/>
</dbReference>
<proteinExistence type="predicted"/>
<accession>A0A0F9HSY7</accession>
<comment type="caution">
    <text evidence="2">The sequence shown here is derived from an EMBL/GenBank/DDBJ whole genome shotgun (WGS) entry which is preliminary data.</text>
</comment>
<dbReference type="Gene3D" id="2.60.120.260">
    <property type="entry name" value="Galactose-binding domain-like"/>
    <property type="match status" value="2"/>
</dbReference>
<feature type="region of interest" description="Disordered" evidence="1">
    <location>
        <begin position="97"/>
        <end position="123"/>
    </location>
</feature>
<protein>
    <submittedName>
        <fullName evidence="2">Uncharacterized protein</fullName>
    </submittedName>
</protein>